<feature type="chain" id="PRO_5020947714" description="Tetratricopeptide repeat protein" evidence="1">
    <location>
        <begin position="22"/>
        <end position="147"/>
    </location>
</feature>
<evidence type="ECO:0008006" key="4">
    <source>
        <dbReference type="Google" id="ProtNLM"/>
    </source>
</evidence>
<keyword evidence="1" id="KW-0732">Signal</keyword>
<evidence type="ECO:0000313" key="3">
    <source>
        <dbReference type="Proteomes" id="UP000295375"/>
    </source>
</evidence>
<accession>A0A4R6UPM4</accession>
<dbReference type="RefSeq" id="WP_133590637.1">
    <property type="nucleotide sequence ID" value="NZ_CP037953.1"/>
</dbReference>
<evidence type="ECO:0000256" key="1">
    <source>
        <dbReference type="SAM" id="SignalP"/>
    </source>
</evidence>
<dbReference type="AlphaFoldDB" id="A0A4R6UPM4"/>
<sequence>MKHALPVLAACCSLWCGAAAAGETNPYNAYFQEALDQCRTLAKFNPQTDASGSYFSAEHCYAWQSQLAYEDNPQARDQYLTAALQVAPQYAEETFAKALDVGFDRYHAVTLATAAYPKAEATYAQLAITRGADPTKVTQATAAGRKK</sequence>
<reference evidence="2 3" key="1">
    <citation type="submission" date="2019-03" db="EMBL/GenBank/DDBJ databases">
        <title>Genomic Encyclopedia of Type Strains, Phase IV (KMG-IV): sequencing the most valuable type-strain genomes for metagenomic binning, comparative biology and taxonomic classification.</title>
        <authorList>
            <person name="Goeker M."/>
        </authorList>
    </citation>
    <scope>NUCLEOTIDE SEQUENCE [LARGE SCALE GENOMIC DNA]</scope>
    <source>
        <strain evidence="2 3">DSM 103792</strain>
    </source>
</reference>
<proteinExistence type="predicted"/>
<protein>
    <recommendedName>
        <fullName evidence="4">Tetratricopeptide repeat protein</fullName>
    </recommendedName>
</protein>
<dbReference type="Proteomes" id="UP000295375">
    <property type="component" value="Unassembled WGS sequence"/>
</dbReference>
<gene>
    <name evidence="2" type="ORF">EV696_108116</name>
</gene>
<evidence type="ECO:0000313" key="2">
    <source>
        <dbReference type="EMBL" id="TDQ48136.1"/>
    </source>
</evidence>
<keyword evidence="3" id="KW-1185">Reference proteome</keyword>
<name>A0A4R6UPM4_9GAMM</name>
<organism evidence="2 3">
    <name type="scientific">Permianibacter aggregans</name>
    <dbReference type="NCBI Taxonomy" id="1510150"/>
    <lineage>
        <taxon>Bacteria</taxon>
        <taxon>Pseudomonadati</taxon>
        <taxon>Pseudomonadota</taxon>
        <taxon>Gammaproteobacteria</taxon>
        <taxon>Pseudomonadales</taxon>
        <taxon>Pseudomonadaceae</taxon>
        <taxon>Permianibacter</taxon>
    </lineage>
</organism>
<comment type="caution">
    <text evidence="2">The sequence shown here is derived from an EMBL/GenBank/DDBJ whole genome shotgun (WGS) entry which is preliminary data.</text>
</comment>
<feature type="signal peptide" evidence="1">
    <location>
        <begin position="1"/>
        <end position="21"/>
    </location>
</feature>
<dbReference type="EMBL" id="SNYM01000008">
    <property type="protein sequence ID" value="TDQ48136.1"/>
    <property type="molecule type" value="Genomic_DNA"/>
</dbReference>